<keyword evidence="2" id="KW-1185">Reference proteome</keyword>
<dbReference type="Proteomes" id="UP000093000">
    <property type="component" value="Unassembled WGS sequence"/>
</dbReference>
<accession>A0A1C7N045</accession>
<evidence type="ECO:0000313" key="2">
    <source>
        <dbReference type="Proteomes" id="UP000093000"/>
    </source>
</evidence>
<name>A0A1C7N045_9FUNG</name>
<dbReference type="EMBL" id="LUGH01000870">
    <property type="protein sequence ID" value="OBZ82422.1"/>
    <property type="molecule type" value="Genomic_DNA"/>
</dbReference>
<protein>
    <submittedName>
        <fullName evidence="1">Uncharacterized protein</fullName>
    </submittedName>
</protein>
<evidence type="ECO:0000313" key="1">
    <source>
        <dbReference type="EMBL" id="OBZ82422.1"/>
    </source>
</evidence>
<dbReference type="AlphaFoldDB" id="A0A1C7N045"/>
<dbReference type="InParanoid" id="A0A1C7N045"/>
<gene>
    <name evidence="1" type="ORF">A0J61_09526</name>
</gene>
<sequence length="72" mass="8385">MNAQPKYISKYLEKLKLTSLHQFTFCLEIPTVFRDDLTPINNMLKKTPVASHHTQIRLSTPRRQFLKASLKG</sequence>
<proteinExistence type="predicted"/>
<dbReference type="OrthoDB" id="4694525at2759"/>
<organism evidence="1 2">
    <name type="scientific">Choanephora cucurbitarum</name>
    <dbReference type="NCBI Taxonomy" id="101091"/>
    <lineage>
        <taxon>Eukaryota</taxon>
        <taxon>Fungi</taxon>
        <taxon>Fungi incertae sedis</taxon>
        <taxon>Mucoromycota</taxon>
        <taxon>Mucoromycotina</taxon>
        <taxon>Mucoromycetes</taxon>
        <taxon>Mucorales</taxon>
        <taxon>Mucorineae</taxon>
        <taxon>Choanephoraceae</taxon>
        <taxon>Choanephoroideae</taxon>
        <taxon>Choanephora</taxon>
    </lineage>
</organism>
<reference evidence="1 2" key="1">
    <citation type="submission" date="2016-03" db="EMBL/GenBank/DDBJ databases">
        <title>Choanephora cucurbitarum.</title>
        <authorList>
            <person name="Min B."/>
            <person name="Park H."/>
            <person name="Park J.-H."/>
            <person name="Shin H.-D."/>
            <person name="Choi I.-G."/>
        </authorList>
    </citation>
    <scope>NUCLEOTIDE SEQUENCE [LARGE SCALE GENOMIC DNA]</scope>
    <source>
        <strain evidence="1 2">KUS-F28377</strain>
    </source>
</reference>
<comment type="caution">
    <text evidence="1">The sequence shown here is derived from an EMBL/GenBank/DDBJ whole genome shotgun (WGS) entry which is preliminary data.</text>
</comment>